<evidence type="ECO:0000256" key="5">
    <source>
        <dbReference type="ARBA" id="ARBA00023242"/>
    </source>
</evidence>
<name>S8DZA6_FOMSC</name>
<dbReference type="GO" id="GO:0008270">
    <property type="term" value="F:zinc ion binding"/>
    <property type="evidence" value="ECO:0007669"/>
    <property type="project" value="InterPro"/>
</dbReference>
<keyword evidence="4" id="KW-0804">Transcription</keyword>
<dbReference type="STRING" id="743788.S8DZA6"/>
<proteinExistence type="predicted"/>
<dbReference type="InterPro" id="IPR036864">
    <property type="entry name" value="Zn2-C6_fun-type_DNA-bd_sf"/>
</dbReference>
<dbReference type="CDD" id="cd00067">
    <property type="entry name" value="GAL4"/>
    <property type="match status" value="1"/>
</dbReference>
<dbReference type="GO" id="GO:0005507">
    <property type="term" value="F:copper ion binding"/>
    <property type="evidence" value="ECO:0007669"/>
    <property type="project" value="InterPro"/>
</dbReference>
<evidence type="ECO:0000256" key="3">
    <source>
        <dbReference type="ARBA" id="ARBA00023015"/>
    </source>
</evidence>
<dbReference type="HOGENOM" id="CLU_022337_1_0_1"/>
<protein>
    <recommendedName>
        <fullName evidence="10">Zn(2)-C6 fungal-type domain-containing protein</fullName>
    </recommendedName>
</protein>
<evidence type="ECO:0000256" key="4">
    <source>
        <dbReference type="ARBA" id="ARBA00023163"/>
    </source>
</evidence>
<comment type="subcellular location">
    <subcellularLocation>
        <location evidence="1">Nucleus</location>
    </subcellularLocation>
</comment>
<feature type="domain" description="Copper-fist" evidence="7">
    <location>
        <begin position="33"/>
        <end position="57"/>
    </location>
</feature>
<reference evidence="8 9" key="1">
    <citation type="journal article" date="2012" name="Science">
        <title>The Paleozoic origin of enzymatic lignin decomposition reconstructed from 31 fungal genomes.</title>
        <authorList>
            <person name="Floudas D."/>
            <person name="Binder M."/>
            <person name="Riley R."/>
            <person name="Barry K."/>
            <person name="Blanchette R.A."/>
            <person name="Henrissat B."/>
            <person name="Martinez A.T."/>
            <person name="Otillar R."/>
            <person name="Spatafora J.W."/>
            <person name="Yadav J.S."/>
            <person name="Aerts A."/>
            <person name="Benoit I."/>
            <person name="Boyd A."/>
            <person name="Carlson A."/>
            <person name="Copeland A."/>
            <person name="Coutinho P.M."/>
            <person name="de Vries R.P."/>
            <person name="Ferreira P."/>
            <person name="Findley K."/>
            <person name="Foster B."/>
            <person name="Gaskell J."/>
            <person name="Glotzer D."/>
            <person name="Gorecki P."/>
            <person name="Heitman J."/>
            <person name="Hesse C."/>
            <person name="Hori C."/>
            <person name="Igarashi K."/>
            <person name="Jurgens J.A."/>
            <person name="Kallen N."/>
            <person name="Kersten P."/>
            <person name="Kohler A."/>
            <person name="Kuees U."/>
            <person name="Kumar T.K.A."/>
            <person name="Kuo A."/>
            <person name="LaButti K."/>
            <person name="Larrondo L.F."/>
            <person name="Lindquist E."/>
            <person name="Ling A."/>
            <person name="Lombard V."/>
            <person name="Lucas S."/>
            <person name="Lundell T."/>
            <person name="Martin R."/>
            <person name="McLaughlin D.J."/>
            <person name="Morgenstern I."/>
            <person name="Morin E."/>
            <person name="Murat C."/>
            <person name="Nagy L.G."/>
            <person name="Nolan M."/>
            <person name="Ohm R.A."/>
            <person name="Patyshakuliyeva A."/>
            <person name="Rokas A."/>
            <person name="Ruiz-Duenas F.J."/>
            <person name="Sabat G."/>
            <person name="Salamov A."/>
            <person name="Samejima M."/>
            <person name="Schmutz J."/>
            <person name="Slot J.C."/>
            <person name="St John F."/>
            <person name="Stenlid J."/>
            <person name="Sun H."/>
            <person name="Sun S."/>
            <person name="Syed K."/>
            <person name="Tsang A."/>
            <person name="Wiebenga A."/>
            <person name="Young D."/>
            <person name="Pisabarro A."/>
            <person name="Eastwood D.C."/>
            <person name="Martin F."/>
            <person name="Cullen D."/>
            <person name="Grigoriev I.V."/>
            <person name="Hibbett D.S."/>
        </authorList>
    </citation>
    <scope>NUCLEOTIDE SEQUENCE</scope>
    <source>
        <strain evidence="9">FP-58527</strain>
    </source>
</reference>
<dbReference type="InterPro" id="IPR007219">
    <property type="entry name" value="XnlR_reg_dom"/>
</dbReference>
<dbReference type="Pfam" id="PF04082">
    <property type="entry name" value="Fungal_trans"/>
    <property type="match status" value="1"/>
</dbReference>
<dbReference type="OrthoDB" id="2309723at2759"/>
<dbReference type="GO" id="GO:0003677">
    <property type="term" value="F:DNA binding"/>
    <property type="evidence" value="ECO:0007669"/>
    <property type="project" value="InterPro"/>
</dbReference>
<dbReference type="CDD" id="cd12148">
    <property type="entry name" value="fungal_TF_MHR"/>
    <property type="match status" value="1"/>
</dbReference>
<dbReference type="InterPro" id="IPR001138">
    <property type="entry name" value="Zn2Cys6_DnaBD"/>
</dbReference>
<dbReference type="Pfam" id="PF00172">
    <property type="entry name" value="Zn_clus"/>
    <property type="match status" value="1"/>
</dbReference>
<dbReference type="Gene3D" id="4.10.240.10">
    <property type="entry name" value="Zn(2)-C6 fungal-type DNA-binding domain"/>
    <property type="match status" value="1"/>
</dbReference>
<dbReference type="InterPro" id="IPR050815">
    <property type="entry name" value="TF_fung"/>
</dbReference>
<keyword evidence="9" id="KW-1185">Reference proteome</keyword>
<dbReference type="GO" id="GO:0006351">
    <property type="term" value="P:DNA-templated transcription"/>
    <property type="evidence" value="ECO:0007669"/>
    <property type="project" value="InterPro"/>
</dbReference>
<dbReference type="PROSITE" id="PS50073">
    <property type="entry name" value="COPPER_FIST_2"/>
    <property type="match status" value="1"/>
</dbReference>
<dbReference type="PROSITE" id="PS00463">
    <property type="entry name" value="ZN2_CY6_FUNGAL_1"/>
    <property type="match status" value="1"/>
</dbReference>
<dbReference type="GO" id="GO:0000981">
    <property type="term" value="F:DNA-binding transcription factor activity, RNA polymerase II-specific"/>
    <property type="evidence" value="ECO:0007669"/>
    <property type="project" value="InterPro"/>
</dbReference>
<keyword evidence="3" id="KW-0805">Transcription regulation</keyword>
<feature type="domain" description="Zn(2)-C6 fungal-type" evidence="6">
    <location>
        <begin position="21"/>
        <end position="53"/>
    </location>
</feature>
<dbReference type="EMBL" id="KE504188">
    <property type="protein sequence ID" value="EPS96478.1"/>
    <property type="molecule type" value="Genomic_DNA"/>
</dbReference>
<evidence type="ECO:0000256" key="1">
    <source>
        <dbReference type="ARBA" id="ARBA00004123"/>
    </source>
</evidence>
<dbReference type="PROSITE" id="PS50048">
    <property type="entry name" value="ZN2_CY6_FUNGAL_2"/>
    <property type="match status" value="1"/>
</dbReference>
<dbReference type="InterPro" id="IPR001083">
    <property type="entry name" value="Cu_fist_DNA-bd_dom"/>
</dbReference>
<evidence type="ECO:0008006" key="10">
    <source>
        <dbReference type="Google" id="ProtNLM"/>
    </source>
</evidence>
<dbReference type="PANTHER" id="PTHR47338">
    <property type="entry name" value="ZN(II)2CYS6 TRANSCRIPTION FACTOR (EUROFUNG)-RELATED"/>
    <property type="match status" value="1"/>
</dbReference>
<dbReference type="InParanoid" id="S8DZA6"/>
<evidence type="ECO:0000313" key="9">
    <source>
        <dbReference type="Proteomes" id="UP000015241"/>
    </source>
</evidence>
<sequence>MSTQGSQPASPSSGRAPRGSACLNCRRRKFKCDGVRPICGPCIRTHREFDCEYTDGPTRSPTQLLEDNITRLEARIYELEHPDSVAPSIVLHDPRTATSQPGPSLPLAPVVSGSTPAAGSSVQVAACLMPQAAPVATPDATSEPTPDVIQMLIGLFLQHANQVGFFLHHGRFREYALVLDEEARQERLSPALLNAVYLWGVRFSGNASMVAHEPVYLQRAVEAVSSALVRAPPYNIIYSIQAEVLLAHYFFAANRSLEGRYHSNAAVALSLSCRLNKLRSSNNTPNPPGVLNVVLAPPADALEEGERINAFWSVFILDKSWSVRAGSPSHFNGSPGAQVDTPWPLQIEDYAQRGIPAMLRSSLTIQTFLSGISSDNVQGTSPTALRAKASALFERASRRASQWTPAMAYVEQFAAEFFILEHVIDQFIDALPPLHAALNQDVARDRLVTHTFALVASMQVYGALRQGQGAGQGRDLESARRAIAALDYVNLGALGYVDPIMAVLWTAISRVLIAAAGANQQQHIEADHDGLIAALQRLLTAMTTFARTSPLMGASLFPCPYAYDHTDASARV</sequence>
<dbReference type="AlphaFoldDB" id="S8DZA6"/>
<accession>S8DZA6</accession>
<dbReference type="Proteomes" id="UP000015241">
    <property type="component" value="Unassembled WGS sequence"/>
</dbReference>
<evidence type="ECO:0000256" key="2">
    <source>
        <dbReference type="ARBA" id="ARBA00022723"/>
    </source>
</evidence>
<gene>
    <name evidence="8" type="ORF">FOMPIDRAFT_1130360</name>
</gene>
<keyword evidence="5" id="KW-0539">Nucleus</keyword>
<evidence type="ECO:0000259" key="6">
    <source>
        <dbReference type="PROSITE" id="PS50048"/>
    </source>
</evidence>
<evidence type="ECO:0000259" key="7">
    <source>
        <dbReference type="PROSITE" id="PS50073"/>
    </source>
</evidence>
<dbReference type="eggNOG" id="ENOG502QWTJ">
    <property type="taxonomic scope" value="Eukaryota"/>
</dbReference>
<dbReference type="GO" id="GO:0005634">
    <property type="term" value="C:nucleus"/>
    <property type="evidence" value="ECO:0007669"/>
    <property type="project" value="UniProtKB-SubCell"/>
</dbReference>
<organism evidence="8 9">
    <name type="scientific">Fomitopsis schrenkii</name>
    <name type="common">Brown rot fungus</name>
    <dbReference type="NCBI Taxonomy" id="2126942"/>
    <lineage>
        <taxon>Eukaryota</taxon>
        <taxon>Fungi</taxon>
        <taxon>Dikarya</taxon>
        <taxon>Basidiomycota</taxon>
        <taxon>Agaricomycotina</taxon>
        <taxon>Agaricomycetes</taxon>
        <taxon>Polyporales</taxon>
        <taxon>Fomitopsis</taxon>
    </lineage>
</organism>
<dbReference type="SMART" id="SM00066">
    <property type="entry name" value="GAL4"/>
    <property type="match status" value="1"/>
</dbReference>
<evidence type="ECO:0000313" key="8">
    <source>
        <dbReference type="EMBL" id="EPS96478.1"/>
    </source>
</evidence>
<keyword evidence="2" id="KW-0479">Metal-binding</keyword>
<dbReference type="PANTHER" id="PTHR47338:SF29">
    <property type="entry name" value="ZN(2)-C6 FUNGAL-TYPE DOMAIN-CONTAINING PROTEIN"/>
    <property type="match status" value="1"/>
</dbReference>
<dbReference type="SUPFAM" id="SSF57701">
    <property type="entry name" value="Zn2/Cys6 DNA-binding domain"/>
    <property type="match status" value="1"/>
</dbReference>